<dbReference type="GO" id="GO:0016757">
    <property type="term" value="F:glycosyltransferase activity"/>
    <property type="evidence" value="ECO:0007669"/>
    <property type="project" value="InterPro"/>
</dbReference>
<evidence type="ECO:0000313" key="4">
    <source>
        <dbReference type="EMBL" id="TWB23632.1"/>
    </source>
</evidence>
<organism evidence="4 5">
    <name type="scientific">Nitrospirillum amazonense</name>
    <dbReference type="NCBI Taxonomy" id="28077"/>
    <lineage>
        <taxon>Bacteria</taxon>
        <taxon>Pseudomonadati</taxon>
        <taxon>Pseudomonadota</taxon>
        <taxon>Alphaproteobacteria</taxon>
        <taxon>Rhodospirillales</taxon>
        <taxon>Azospirillaceae</taxon>
        <taxon>Nitrospirillum</taxon>
    </lineage>
</organism>
<feature type="region of interest" description="Disordered" evidence="2">
    <location>
        <begin position="1"/>
        <end position="50"/>
    </location>
</feature>
<gene>
    <name evidence="4" type="ORF">FBZ89_102389</name>
</gene>
<dbReference type="SUPFAM" id="SSF53756">
    <property type="entry name" value="UDP-Glycosyltransferase/glycogen phosphorylase"/>
    <property type="match status" value="1"/>
</dbReference>
<sequence>MSEPPIHNAAAPDGFLGTSDPAADQPTGVTKAVAVHTPQSQSHPSGRPVQPPVFGGFSGEETPARPVITEGEAGERRFDHVAITSVFGDPAHPRTWSGAPRNLGVALEKLGVTVEGFHPHLSKTFKMGLAARHVMGGYGRLMTSEQLYRAAPARRHLARQLAAKAAERGTRHIIHTGALDLPAVEAQATADPMADRAHRIHHYLYCDHTWALAAEHRPDIAGYSARALEAYEELERRSLHCVDHIFTFGRYVRDHIISHYGVPAARVTAVGSGMGDIKPYIGPKDYAKPKLLFVCKHLFREKGGELVIEAFQQAVLRRPDLTLTIVADPSVRDRVPEHPAIDFRSALPWVELQELYRRSSLLVQPMLNDPWGQVYLEALISRTPVLGLRRNGLPEITGDGRYGFLASHADPQVLADLIIHAVSDPQRLAVMGARGQNHVLETYTWDRVARAVLFP</sequence>
<evidence type="ECO:0000259" key="3">
    <source>
        <dbReference type="Pfam" id="PF00534"/>
    </source>
</evidence>
<proteinExistence type="predicted"/>
<dbReference type="PANTHER" id="PTHR46401:SF2">
    <property type="entry name" value="GLYCOSYLTRANSFERASE WBBK-RELATED"/>
    <property type="match status" value="1"/>
</dbReference>
<protein>
    <submittedName>
        <fullName evidence="4">Glycosyltransferase involved in cell wall biosynthesis</fullName>
    </submittedName>
</protein>
<evidence type="ECO:0000256" key="2">
    <source>
        <dbReference type="SAM" id="MobiDB-lite"/>
    </source>
</evidence>
<comment type="caution">
    <text evidence="4">The sequence shown here is derived from an EMBL/GenBank/DDBJ whole genome shotgun (WGS) entry which is preliminary data.</text>
</comment>
<dbReference type="CDD" id="cd03801">
    <property type="entry name" value="GT4_PimA-like"/>
    <property type="match status" value="1"/>
</dbReference>
<dbReference type="AlphaFoldDB" id="A0A560FPU0"/>
<dbReference type="Gene3D" id="3.40.50.2000">
    <property type="entry name" value="Glycogen Phosphorylase B"/>
    <property type="match status" value="2"/>
</dbReference>
<dbReference type="InterPro" id="IPR001296">
    <property type="entry name" value="Glyco_trans_1"/>
</dbReference>
<dbReference type="Pfam" id="PF00534">
    <property type="entry name" value="Glycos_transf_1"/>
    <property type="match status" value="1"/>
</dbReference>
<dbReference type="EMBL" id="VITN01000002">
    <property type="protein sequence ID" value="TWB23632.1"/>
    <property type="molecule type" value="Genomic_DNA"/>
</dbReference>
<dbReference type="Proteomes" id="UP000319859">
    <property type="component" value="Unassembled WGS sequence"/>
</dbReference>
<name>A0A560FPU0_9PROT</name>
<dbReference type="GO" id="GO:0009103">
    <property type="term" value="P:lipopolysaccharide biosynthetic process"/>
    <property type="evidence" value="ECO:0007669"/>
    <property type="project" value="TreeGrafter"/>
</dbReference>
<reference evidence="4 5" key="1">
    <citation type="submission" date="2019-06" db="EMBL/GenBank/DDBJ databases">
        <title>Genomic Encyclopedia of Type Strains, Phase IV (KMG-V): Genome sequencing to study the core and pangenomes of soil and plant-associated prokaryotes.</title>
        <authorList>
            <person name="Whitman W."/>
        </authorList>
    </citation>
    <scope>NUCLEOTIDE SEQUENCE [LARGE SCALE GENOMIC DNA]</scope>
    <source>
        <strain evidence="4 5">BR 11880</strain>
    </source>
</reference>
<evidence type="ECO:0000313" key="5">
    <source>
        <dbReference type="Proteomes" id="UP000319859"/>
    </source>
</evidence>
<accession>A0A560FPU0</accession>
<dbReference type="PANTHER" id="PTHR46401">
    <property type="entry name" value="GLYCOSYLTRANSFERASE WBBK-RELATED"/>
    <property type="match status" value="1"/>
</dbReference>
<dbReference type="RefSeq" id="WP_145748813.1">
    <property type="nucleotide sequence ID" value="NZ_VITN01000002.1"/>
</dbReference>
<evidence type="ECO:0000256" key="1">
    <source>
        <dbReference type="ARBA" id="ARBA00022679"/>
    </source>
</evidence>
<keyword evidence="1 4" id="KW-0808">Transferase</keyword>
<dbReference type="OrthoDB" id="9790710at2"/>
<feature type="domain" description="Glycosyl transferase family 1" evidence="3">
    <location>
        <begin position="287"/>
        <end position="437"/>
    </location>
</feature>